<organism evidence="9 10">
    <name type="scientific">Eiseniibacteriota bacterium</name>
    <dbReference type="NCBI Taxonomy" id="2212470"/>
    <lineage>
        <taxon>Bacteria</taxon>
        <taxon>Candidatus Eiseniibacteriota</taxon>
    </lineage>
</organism>
<keyword evidence="6 8" id="KW-0472">Membrane</keyword>
<dbReference type="GO" id="GO:0022857">
    <property type="term" value="F:transmembrane transporter activity"/>
    <property type="evidence" value="ECO:0007669"/>
    <property type="project" value="InterPro"/>
</dbReference>
<comment type="similarity">
    <text evidence="2 7">Belongs to the ExbD/TolR family.</text>
</comment>
<keyword evidence="7" id="KW-0813">Transport</keyword>
<evidence type="ECO:0000256" key="1">
    <source>
        <dbReference type="ARBA" id="ARBA00004162"/>
    </source>
</evidence>
<keyword evidence="7" id="KW-0653">Protein transport</keyword>
<evidence type="ECO:0000256" key="6">
    <source>
        <dbReference type="ARBA" id="ARBA00023136"/>
    </source>
</evidence>
<keyword evidence="4 7" id="KW-0812">Transmembrane</keyword>
<dbReference type="PANTHER" id="PTHR30558:SF3">
    <property type="entry name" value="BIOPOLYMER TRANSPORT PROTEIN EXBD-RELATED"/>
    <property type="match status" value="1"/>
</dbReference>
<evidence type="ECO:0000256" key="2">
    <source>
        <dbReference type="ARBA" id="ARBA00005811"/>
    </source>
</evidence>
<comment type="caution">
    <text evidence="9">The sequence shown here is derived from an EMBL/GenBank/DDBJ whole genome shotgun (WGS) entry which is preliminary data.</text>
</comment>
<protein>
    <submittedName>
        <fullName evidence="9">Biopolymer transporter ExbD</fullName>
    </submittedName>
</protein>
<name>A0A7Y2EAS6_UNCEI</name>
<feature type="transmembrane region" description="Helical" evidence="8">
    <location>
        <begin position="20"/>
        <end position="38"/>
    </location>
</feature>
<gene>
    <name evidence="9" type="ORF">HKN21_11900</name>
</gene>
<dbReference type="GO" id="GO:0005886">
    <property type="term" value="C:plasma membrane"/>
    <property type="evidence" value="ECO:0007669"/>
    <property type="project" value="UniProtKB-SubCell"/>
</dbReference>
<accession>A0A7Y2EAS6</accession>
<dbReference type="InterPro" id="IPR003400">
    <property type="entry name" value="ExbD"/>
</dbReference>
<evidence type="ECO:0000256" key="4">
    <source>
        <dbReference type="ARBA" id="ARBA00022692"/>
    </source>
</evidence>
<sequence>MARVKRTLGVENKVPTSSMADIAFLLLIFFLATTIFKLEEGLKIVLPRAEAGVRVPRNKVAHIWIASPALMTIDDNKIVMMDIPPILQAKLSDDPRLIVGLNIHKDVPWEIASEAIEMMKEALALNASFTTDPESR</sequence>
<proteinExistence type="inferred from homology"/>
<evidence type="ECO:0000256" key="5">
    <source>
        <dbReference type="ARBA" id="ARBA00022989"/>
    </source>
</evidence>
<dbReference type="Pfam" id="PF02472">
    <property type="entry name" value="ExbD"/>
    <property type="match status" value="1"/>
</dbReference>
<keyword evidence="3" id="KW-1003">Cell membrane</keyword>
<evidence type="ECO:0000256" key="8">
    <source>
        <dbReference type="SAM" id="Phobius"/>
    </source>
</evidence>
<keyword evidence="5 8" id="KW-1133">Transmembrane helix</keyword>
<dbReference type="Proteomes" id="UP000547674">
    <property type="component" value="Unassembled WGS sequence"/>
</dbReference>
<evidence type="ECO:0000256" key="7">
    <source>
        <dbReference type="RuleBase" id="RU003879"/>
    </source>
</evidence>
<dbReference type="AlphaFoldDB" id="A0A7Y2EAS6"/>
<evidence type="ECO:0000313" key="10">
    <source>
        <dbReference type="Proteomes" id="UP000547674"/>
    </source>
</evidence>
<evidence type="ECO:0000313" key="9">
    <source>
        <dbReference type="EMBL" id="NNF07457.1"/>
    </source>
</evidence>
<dbReference type="PANTHER" id="PTHR30558">
    <property type="entry name" value="EXBD MEMBRANE COMPONENT OF PMF-DRIVEN MACROMOLECULE IMPORT SYSTEM"/>
    <property type="match status" value="1"/>
</dbReference>
<reference evidence="9 10" key="1">
    <citation type="submission" date="2020-03" db="EMBL/GenBank/DDBJ databases">
        <title>Metabolic flexibility allows generalist bacteria to become dominant in a frequently disturbed ecosystem.</title>
        <authorList>
            <person name="Chen Y.-J."/>
            <person name="Leung P.M."/>
            <person name="Bay S.K."/>
            <person name="Hugenholtz P."/>
            <person name="Kessler A.J."/>
            <person name="Shelley G."/>
            <person name="Waite D.W."/>
            <person name="Cook P.L."/>
            <person name="Greening C."/>
        </authorList>
    </citation>
    <scope>NUCLEOTIDE SEQUENCE [LARGE SCALE GENOMIC DNA]</scope>
    <source>
        <strain evidence="9">SS_bin_28</strain>
    </source>
</reference>
<comment type="subcellular location">
    <subcellularLocation>
        <location evidence="1">Cell membrane</location>
        <topology evidence="1">Single-pass membrane protein</topology>
    </subcellularLocation>
    <subcellularLocation>
        <location evidence="7">Cell membrane</location>
        <topology evidence="7">Single-pass type II membrane protein</topology>
    </subcellularLocation>
</comment>
<evidence type="ECO:0000256" key="3">
    <source>
        <dbReference type="ARBA" id="ARBA00022475"/>
    </source>
</evidence>
<dbReference type="GO" id="GO:0015031">
    <property type="term" value="P:protein transport"/>
    <property type="evidence" value="ECO:0007669"/>
    <property type="project" value="UniProtKB-KW"/>
</dbReference>
<dbReference type="EMBL" id="JABDJR010000481">
    <property type="protein sequence ID" value="NNF07457.1"/>
    <property type="molecule type" value="Genomic_DNA"/>
</dbReference>